<keyword evidence="6" id="KW-0407">Ion channel</keyword>
<keyword evidence="2 6" id="KW-0812">Transmembrane</keyword>
<keyword evidence="6" id="KW-0813">Transport</keyword>
<dbReference type="InterPro" id="IPR021134">
    <property type="entry name" value="Bestrophin-like"/>
</dbReference>
<evidence type="ECO:0000256" key="2">
    <source>
        <dbReference type="ARBA" id="ARBA00022692"/>
    </source>
</evidence>
<dbReference type="Pfam" id="PF01062">
    <property type="entry name" value="Bestrophin"/>
    <property type="match status" value="1"/>
</dbReference>
<keyword evidence="6" id="KW-0868">Chloride</keyword>
<dbReference type="GO" id="GO:0005886">
    <property type="term" value="C:plasma membrane"/>
    <property type="evidence" value="ECO:0007669"/>
    <property type="project" value="UniProtKB-SubCell"/>
</dbReference>
<dbReference type="PANTHER" id="PTHR10736:SF0">
    <property type="entry name" value="BESTROPHIN HOMOLOG"/>
    <property type="match status" value="1"/>
</dbReference>
<protein>
    <recommendedName>
        <fullName evidence="6">Bestrophin homolog</fullName>
    </recommendedName>
</protein>
<dbReference type="EMBL" id="JAHLQT010012889">
    <property type="protein sequence ID" value="KAG7171152.1"/>
    <property type="molecule type" value="Genomic_DNA"/>
</dbReference>
<keyword evidence="8" id="KW-1185">Reference proteome</keyword>
<reference evidence="7" key="1">
    <citation type="journal article" date="2021" name="Sci. Adv.">
        <title>The American lobster genome reveals insights on longevity, neural, and immune adaptations.</title>
        <authorList>
            <person name="Polinski J.M."/>
            <person name="Zimin A.V."/>
            <person name="Clark K.F."/>
            <person name="Kohn A.B."/>
            <person name="Sadowski N."/>
            <person name="Timp W."/>
            <person name="Ptitsyn A."/>
            <person name="Khanna P."/>
            <person name="Romanova D.Y."/>
            <person name="Williams P."/>
            <person name="Greenwood S.J."/>
            <person name="Moroz L.L."/>
            <person name="Walt D.R."/>
            <person name="Bodnar A.G."/>
        </authorList>
    </citation>
    <scope>NUCLEOTIDE SEQUENCE</scope>
    <source>
        <strain evidence="7">GMGI-L3</strain>
    </source>
</reference>
<keyword evidence="6" id="KW-1003">Cell membrane</keyword>
<proteinExistence type="inferred from homology"/>
<name>A0A8J5K5N7_HOMAM</name>
<comment type="function">
    <text evidence="6">Forms chloride channels.</text>
</comment>
<feature type="transmembrane region" description="Helical" evidence="6">
    <location>
        <begin position="128"/>
        <end position="148"/>
    </location>
</feature>
<evidence type="ECO:0000256" key="1">
    <source>
        <dbReference type="ARBA" id="ARBA00004370"/>
    </source>
</evidence>
<dbReference type="Proteomes" id="UP000747542">
    <property type="component" value="Unassembled WGS sequence"/>
</dbReference>
<evidence type="ECO:0000256" key="3">
    <source>
        <dbReference type="ARBA" id="ARBA00022989"/>
    </source>
</evidence>
<sequence length="424" mass="49010">MLVSVGKRHLPVCGQPLRLESPADHQLNTISGRPRGLTSNSVHNLIDRLLSAAMTVEYTKEVGNTRCCIFARLLFRWRGSVYKLLWRDVLVYIVLYTIISCFYRFYLKDPHKKIFEELVMHSVRYRNLVPVCFLLGFYVSLVVSRWWGTCLALPDNTNTAVLLATHIPGNDRRAFEIRTRIVRYINLTYCMVFSQVSAPVRVKYPDVQSLVNENLATELEGRVLEDAERHGCRDNKWLPITWCCQLVQCAREEGFLITETAKETVVTELLNLRRQCGALLDWHQYNIPLVYTQVVTYGVYTYFLFSLISEQFLDEARHYRNYEVDLVVPVFALLELVFYLGWLKVAESLLNPFGIDDHSFEFLNILEDSRYSAFVISHTRYGQYSPEAQWRPPDEDRLEIVNLGVLPGMIGDIITPDTVLGSSI</sequence>
<dbReference type="InterPro" id="IPR000615">
    <property type="entry name" value="Bestrophin"/>
</dbReference>
<gene>
    <name evidence="7" type="primary">Best2-L3</name>
    <name evidence="7" type="ORF">Hamer_G019229</name>
</gene>
<evidence type="ECO:0000313" key="8">
    <source>
        <dbReference type="Proteomes" id="UP000747542"/>
    </source>
</evidence>
<dbReference type="GO" id="GO:0005254">
    <property type="term" value="F:chloride channel activity"/>
    <property type="evidence" value="ECO:0007669"/>
    <property type="project" value="UniProtKB-KW"/>
</dbReference>
<evidence type="ECO:0000256" key="5">
    <source>
        <dbReference type="ARBA" id="ARBA00034769"/>
    </source>
</evidence>
<evidence type="ECO:0000256" key="4">
    <source>
        <dbReference type="ARBA" id="ARBA00023136"/>
    </source>
</evidence>
<keyword evidence="4 6" id="KW-0472">Membrane</keyword>
<evidence type="ECO:0000313" key="7">
    <source>
        <dbReference type="EMBL" id="KAG7171152.1"/>
    </source>
</evidence>
<dbReference type="AlphaFoldDB" id="A0A8J5K5N7"/>
<organism evidence="7 8">
    <name type="scientific">Homarus americanus</name>
    <name type="common">American lobster</name>
    <dbReference type="NCBI Taxonomy" id="6706"/>
    <lineage>
        <taxon>Eukaryota</taxon>
        <taxon>Metazoa</taxon>
        <taxon>Ecdysozoa</taxon>
        <taxon>Arthropoda</taxon>
        <taxon>Crustacea</taxon>
        <taxon>Multicrustacea</taxon>
        <taxon>Malacostraca</taxon>
        <taxon>Eumalacostraca</taxon>
        <taxon>Eucarida</taxon>
        <taxon>Decapoda</taxon>
        <taxon>Pleocyemata</taxon>
        <taxon>Astacidea</taxon>
        <taxon>Nephropoidea</taxon>
        <taxon>Nephropidae</taxon>
        <taxon>Homarus</taxon>
    </lineage>
</organism>
<keyword evidence="6" id="KW-0869">Chloride channel</keyword>
<dbReference type="PANTHER" id="PTHR10736">
    <property type="entry name" value="BESTROPHIN"/>
    <property type="match status" value="1"/>
</dbReference>
<feature type="transmembrane region" description="Helical" evidence="6">
    <location>
        <begin position="89"/>
        <end position="107"/>
    </location>
</feature>
<accession>A0A8J5K5N7</accession>
<keyword evidence="6" id="KW-0406">Ion transport</keyword>
<comment type="subcellular location">
    <subcellularLocation>
        <location evidence="6">Cell membrane</location>
        <topology evidence="6">Multi-pass membrane protein</topology>
    </subcellularLocation>
    <subcellularLocation>
        <location evidence="1">Membrane</location>
    </subcellularLocation>
</comment>
<keyword evidence="3 6" id="KW-1133">Transmembrane helix</keyword>
<dbReference type="GO" id="GO:0034707">
    <property type="term" value="C:chloride channel complex"/>
    <property type="evidence" value="ECO:0007669"/>
    <property type="project" value="UniProtKB-KW"/>
</dbReference>
<comment type="similarity">
    <text evidence="5 6">Belongs to the anion channel-forming bestrophin (TC 1.A.46) family. Calcium-sensitive chloride channel subfamily.</text>
</comment>
<evidence type="ECO:0000256" key="6">
    <source>
        <dbReference type="RuleBase" id="RU363126"/>
    </source>
</evidence>
<comment type="caution">
    <text evidence="7">The sequence shown here is derived from an EMBL/GenBank/DDBJ whole genome shotgun (WGS) entry which is preliminary data.</text>
</comment>